<dbReference type="SUPFAM" id="SSF103473">
    <property type="entry name" value="MFS general substrate transporter"/>
    <property type="match status" value="1"/>
</dbReference>
<evidence type="ECO:0000256" key="7">
    <source>
        <dbReference type="SAM" id="Phobius"/>
    </source>
</evidence>
<feature type="transmembrane region" description="Helical" evidence="7">
    <location>
        <begin position="130"/>
        <end position="151"/>
    </location>
</feature>
<feature type="transmembrane region" description="Helical" evidence="7">
    <location>
        <begin position="332"/>
        <end position="350"/>
    </location>
</feature>
<gene>
    <name evidence="9" type="ordered locus">Kole_2013</name>
</gene>
<dbReference type="Pfam" id="PF07690">
    <property type="entry name" value="MFS_1"/>
    <property type="match status" value="1"/>
</dbReference>
<dbReference type="EMBL" id="CP001634">
    <property type="protein sequence ID" value="ACR80691.1"/>
    <property type="molecule type" value="Genomic_DNA"/>
</dbReference>
<feature type="transmembrane region" description="Helical" evidence="7">
    <location>
        <begin position="297"/>
        <end position="320"/>
    </location>
</feature>
<feature type="transmembrane region" description="Helical" evidence="7">
    <location>
        <begin position="94"/>
        <end position="123"/>
    </location>
</feature>
<dbReference type="InterPro" id="IPR051788">
    <property type="entry name" value="MFS_Transporter"/>
</dbReference>
<comment type="subcellular location">
    <subcellularLocation>
        <location evidence="1">Endomembrane system</location>
        <topology evidence="1">Multi-pass membrane protein</topology>
    </subcellularLocation>
</comment>
<evidence type="ECO:0000313" key="9">
    <source>
        <dbReference type="EMBL" id="ACR80691.1"/>
    </source>
</evidence>
<proteinExistence type="inferred from homology"/>
<feature type="transmembrane region" description="Helical" evidence="7">
    <location>
        <begin position="69"/>
        <end position="88"/>
    </location>
</feature>
<reference evidence="9 10" key="2">
    <citation type="journal article" date="2011" name="J. Bacteriol.">
        <title>Genome Sequence of Kosmotoga olearia Strain TBF 19.5.1, a Thermophilic Bacterium with a Wide Growth Temperature Range, Isolated from the Troll B Oil Platform in the North Sea.</title>
        <authorList>
            <person name="Swithers K.S."/>
            <person name="Dipippo J.L."/>
            <person name="Bruce D.C."/>
            <person name="Detter C."/>
            <person name="Tapia R."/>
            <person name="Han S."/>
            <person name="Goodwin L.A."/>
            <person name="Han J."/>
            <person name="Woyke T."/>
            <person name="Pitluck S."/>
            <person name="Pennacchio L."/>
            <person name="Nolan M."/>
            <person name="Mikhailova N."/>
            <person name="Land M.L."/>
            <person name="Nesbo C.L."/>
            <person name="Gogarten J.P."/>
            <person name="Noll K.M."/>
        </authorList>
    </citation>
    <scope>NUCLEOTIDE SEQUENCE [LARGE SCALE GENOMIC DNA]</scope>
    <source>
        <strain evidence="10">ATCC BAA-1733 / DSM 21960 / TBF 19.5.1</strain>
    </source>
</reference>
<evidence type="ECO:0000259" key="8">
    <source>
        <dbReference type="PROSITE" id="PS50850"/>
    </source>
</evidence>
<dbReference type="eggNOG" id="COG0738">
    <property type="taxonomic scope" value="Bacteria"/>
</dbReference>
<feature type="transmembrane region" description="Helical" evidence="7">
    <location>
        <begin position="274"/>
        <end position="291"/>
    </location>
</feature>
<dbReference type="PANTHER" id="PTHR23514:SF3">
    <property type="entry name" value="BYPASS OF STOP CODON PROTEIN 6"/>
    <property type="match status" value="1"/>
</dbReference>
<dbReference type="Proteomes" id="UP000002382">
    <property type="component" value="Chromosome"/>
</dbReference>
<keyword evidence="4 7" id="KW-0812">Transmembrane</keyword>
<feature type="transmembrane region" description="Helical" evidence="7">
    <location>
        <begin position="163"/>
        <end position="187"/>
    </location>
</feature>
<keyword evidence="10" id="KW-1185">Reference proteome</keyword>
<dbReference type="STRING" id="521045.Kole_2013"/>
<organism evidence="9 10">
    <name type="scientific">Kosmotoga olearia (strain ATCC BAA-1733 / DSM 21960 / TBF 19.5.1)</name>
    <dbReference type="NCBI Taxonomy" id="521045"/>
    <lineage>
        <taxon>Bacteria</taxon>
        <taxon>Thermotogati</taxon>
        <taxon>Thermotogota</taxon>
        <taxon>Thermotogae</taxon>
        <taxon>Kosmotogales</taxon>
        <taxon>Kosmotogaceae</taxon>
        <taxon>Kosmotoga</taxon>
    </lineage>
</organism>
<name>C5CH88_KOSOT</name>
<dbReference type="OrthoDB" id="44381at2"/>
<accession>C5CH88</accession>
<dbReference type="HOGENOM" id="CLU_055429_1_0_0"/>
<dbReference type="GO" id="GO:0016020">
    <property type="term" value="C:membrane"/>
    <property type="evidence" value="ECO:0007669"/>
    <property type="project" value="TreeGrafter"/>
</dbReference>
<evidence type="ECO:0000256" key="4">
    <source>
        <dbReference type="ARBA" id="ARBA00022692"/>
    </source>
</evidence>
<dbReference type="AlphaFoldDB" id="C5CH88"/>
<dbReference type="PROSITE" id="PS50850">
    <property type="entry name" value="MFS"/>
    <property type="match status" value="1"/>
</dbReference>
<keyword evidence="6 7" id="KW-0472">Membrane</keyword>
<dbReference type="GO" id="GO:0012505">
    <property type="term" value="C:endomembrane system"/>
    <property type="evidence" value="ECO:0007669"/>
    <property type="project" value="UniProtKB-SubCell"/>
</dbReference>
<feature type="transmembrane region" description="Helical" evidence="7">
    <location>
        <begin position="42"/>
        <end position="62"/>
    </location>
</feature>
<protein>
    <submittedName>
        <fullName evidence="9">Major facilitator superfamily MFS_1</fullName>
    </submittedName>
</protein>
<reference evidence="9 10" key="1">
    <citation type="submission" date="2009-06" db="EMBL/GenBank/DDBJ databases">
        <title>Complete sequence of Thermotogales bacterium TBF 19.5.1.</title>
        <authorList>
            <consortium name="US DOE Joint Genome Institute"/>
            <person name="Lucas S."/>
            <person name="Copeland A."/>
            <person name="Lapidus A."/>
            <person name="Glavina del Rio T."/>
            <person name="Tice H."/>
            <person name="Bruce D."/>
            <person name="Goodwin L."/>
            <person name="Pitluck S."/>
            <person name="Chertkov O."/>
            <person name="Brettin T."/>
            <person name="Detter J.C."/>
            <person name="Han C."/>
            <person name="Schmutz J."/>
            <person name="Larimer F."/>
            <person name="Land M."/>
            <person name="Hauser L."/>
            <person name="Kyrpides N."/>
            <person name="Ovchinnikova G."/>
            <person name="Noll K."/>
        </authorList>
    </citation>
    <scope>NUCLEOTIDE SEQUENCE [LARGE SCALE GENOMIC DNA]</scope>
    <source>
        <strain evidence="10">ATCC BAA-1733 / DSM 21960 / TBF 19.5.1</strain>
    </source>
</reference>
<feature type="transmembrane region" description="Helical" evidence="7">
    <location>
        <begin position="207"/>
        <end position="231"/>
    </location>
</feature>
<keyword evidence="3" id="KW-0813">Transport</keyword>
<dbReference type="InterPro" id="IPR020846">
    <property type="entry name" value="MFS_dom"/>
</dbReference>
<feature type="transmembrane region" description="Helical" evidence="7">
    <location>
        <begin position="362"/>
        <end position="382"/>
    </location>
</feature>
<evidence type="ECO:0000256" key="3">
    <source>
        <dbReference type="ARBA" id="ARBA00022448"/>
    </source>
</evidence>
<evidence type="ECO:0000313" key="10">
    <source>
        <dbReference type="Proteomes" id="UP000002382"/>
    </source>
</evidence>
<dbReference type="RefSeq" id="WP_015869334.1">
    <property type="nucleotide sequence ID" value="NC_012785.1"/>
</dbReference>
<evidence type="ECO:0000256" key="2">
    <source>
        <dbReference type="ARBA" id="ARBA00008335"/>
    </source>
</evidence>
<dbReference type="KEGG" id="kol:Kole_2013"/>
<dbReference type="Gene3D" id="1.20.1250.20">
    <property type="entry name" value="MFS general substrate transporter like domains"/>
    <property type="match status" value="2"/>
</dbReference>
<feature type="transmembrane region" description="Helical" evidence="7">
    <location>
        <begin position="243"/>
        <end position="262"/>
    </location>
</feature>
<dbReference type="InterPro" id="IPR036259">
    <property type="entry name" value="MFS_trans_sf"/>
</dbReference>
<sequence>MREKSLFTLAASGGFFSFGFTAIALGSVLPAIEIFFDIDHQMAGLLLSLPSVFFIIAAILSIKLTPRFGPFKMLMIAIMTNTIGYLLTGLSPTFILLLIASFITTFGNSLIEVNAGVGVAALFKKRTGSVLNVLHSLFSLGAVISPFVVALTLKNVKNWNIPFFIGAAITAFTLFLSFPTIKIPFLYSENRETRNPNSITDKKERTLYWLVLSGVFLYVGYEVGFSSWVAAYLFDVRDVSLRFSSIFPALLWMGLLAGRLVAGITVEKLGYSRSLLLLSSFSCITFVAMLLTKAPIILGLFTFLIGLGFSAMFPTLQAILISQRPERSSFNVSTFSIAASLGAAASSYMVGFAGKHFGLEKGILIVLMLIVAEIFVTLLIHLRIQKS</sequence>
<dbReference type="InterPro" id="IPR011701">
    <property type="entry name" value="MFS"/>
</dbReference>
<dbReference type="PANTHER" id="PTHR23514">
    <property type="entry name" value="BYPASS OF STOP CODON PROTEIN 6"/>
    <property type="match status" value="1"/>
</dbReference>
<evidence type="ECO:0000256" key="1">
    <source>
        <dbReference type="ARBA" id="ARBA00004127"/>
    </source>
</evidence>
<comment type="similarity">
    <text evidence="2">Belongs to the major facilitator superfamily.</text>
</comment>
<evidence type="ECO:0000256" key="6">
    <source>
        <dbReference type="ARBA" id="ARBA00023136"/>
    </source>
</evidence>
<keyword evidence="5 7" id="KW-1133">Transmembrane helix</keyword>
<dbReference type="GO" id="GO:0022857">
    <property type="term" value="F:transmembrane transporter activity"/>
    <property type="evidence" value="ECO:0007669"/>
    <property type="project" value="InterPro"/>
</dbReference>
<evidence type="ECO:0000256" key="5">
    <source>
        <dbReference type="ARBA" id="ARBA00022989"/>
    </source>
</evidence>
<feature type="domain" description="Major facilitator superfamily (MFS) profile" evidence="8">
    <location>
        <begin position="7"/>
        <end position="385"/>
    </location>
</feature>